<accession>A0A9D3WK18</accession>
<reference evidence="1 2" key="1">
    <citation type="journal article" date="2021" name="Plant Biotechnol. J.">
        <title>Multi-omics assisted identification of the key and species-specific regulatory components of drought-tolerant mechanisms in Gossypium stocksii.</title>
        <authorList>
            <person name="Yu D."/>
            <person name="Ke L."/>
            <person name="Zhang D."/>
            <person name="Wu Y."/>
            <person name="Sun Y."/>
            <person name="Mei J."/>
            <person name="Sun J."/>
            <person name="Sun Y."/>
        </authorList>
    </citation>
    <scope>NUCLEOTIDE SEQUENCE [LARGE SCALE GENOMIC DNA]</scope>
    <source>
        <strain evidence="2">cv. E1</strain>
        <tissue evidence="1">Leaf</tissue>
    </source>
</reference>
<comment type="caution">
    <text evidence="1">The sequence shown here is derived from an EMBL/GenBank/DDBJ whole genome shotgun (WGS) entry which is preliminary data.</text>
</comment>
<evidence type="ECO:0000313" key="1">
    <source>
        <dbReference type="EMBL" id="KAH1130118.1"/>
    </source>
</evidence>
<keyword evidence="2" id="KW-1185">Reference proteome</keyword>
<sequence length="121" mass="13930">MQARVGASQNGRLKASKLYSQTVCARRNRIVMNKETRQNVFEGKLSTKVVKEEKTPFMNKSNGQIFGTKDWDSQVCKSNLVENEAKVENEVLEQGQLETKHFGNAKFKKLFVFVAWSPRRF</sequence>
<gene>
    <name evidence="1" type="ORF">J1N35_001496</name>
</gene>
<evidence type="ECO:0000313" key="2">
    <source>
        <dbReference type="Proteomes" id="UP000828251"/>
    </source>
</evidence>
<protein>
    <submittedName>
        <fullName evidence="1">Uncharacterized protein</fullName>
    </submittedName>
</protein>
<dbReference type="AlphaFoldDB" id="A0A9D3WK18"/>
<organism evidence="1 2">
    <name type="scientific">Gossypium stocksii</name>
    <dbReference type="NCBI Taxonomy" id="47602"/>
    <lineage>
        <taxon>Eukaryota</taxon>
        <taxon>Viridiplantae</taxon>
        <taxon>Streptophyta</taxon>
        <taxon>Embryophyta</taxon>
        <taxon>Tracheophyta</taxon>
        <taxon>Spermatophyta</taxon>
        <taxon>Magnoliopsida</taxon>
        <taxon>eudicotyledons</taxon>
        <taxon>Gunneridae</taxon>
        <taxon>Pentapetalae</taxon>
        <taxon>rosids</taxon>
        <taxon>malvids</taxon>
        <taxon>Malvales</taxon>
        <taxon>Malvaceae</taxon>
        <taxon>Malvoideae</taxon>
        <taxon>Gossypium</taxon>
    </lineage>
</organism>
<proteinExistence type="predicted"/>
<name>A0A9D3WK18_9ROSI</name>
<dbReference type="Proteomes" id="UP000828251">
    <property type="component" value="Unassembled WGS sequence"/>
</dbReference>
<dbReference type="EMBL" id="JAIQCV010000001">
    <property type="protein sequence ID" value="KAH1130118.1"/>
    <property type="molecule type" value="Genomic_DNA"/>
</dbReference>